<organism evidence="3 5">
    <name type="scientific">Mycobacterium gordonae</name>
    <dbReference type="NCBI Taxonomy" id="1778"/>
    <lineage>
        <taxon>Bacteria</taxon>
        <taxon>Bacillati</taxon>
        <taxon>Actinomycetota</taxon>
        <taxon>Actinomycetes</taxon>
        <taxon>Mycobacteriales</taxon>
        <taxon>Mycobacteriaceae</taxon>
        <taxon>Mycobacterium</taxon>
    </lineage>
</organism>
<dbReference type="InterPro" id="IPR002347">
    <property type="entry name" value="SDR_fam"/>
</dbReference>
<dbReference type="InterPro" id="IPR036291">
    <property type="entry name" value="NAD(P)-bd_dom_sf"/>
</dbReference>
<name>A0A1A6B675_MYCGO</name>
<dbReference type="SUPFAM" id="SSF51735">
    <property type="entry name" value="NAD(P)-binding Rossmann-fold domains"/>
    <property type="match status" value="1"/>
</dbReference>
<keyword evidence="2" id="KW-0560">Oxidoreductase</keyword>
<protein>
    <submittedName>
        <fullName evidence="3">Short-chain dehydrogenase</fullName>
    </submittedName>
</protein>
<accession>A0A1A6B675</accession>
<dbReference type="AlphaFoldDB" id="A0A1A6B675"/>
<evidence type="ECO:0000313" key="4">
    <source>
        <dbReference type="EMBL" id="ORV96403.1"/>
    </source>
</evidence>
<dbReference type="PROSITE" id="PS00061">
    <property type="entry name" value="ADH_SHORT"/>
    <property type="match status" value="1"/>
</dbReference>
<reference evidence="3 5" key="2">
    <citation type="submission" date="2016-06" db="EMBL/GenBank/DDBJ databases">
        <authorList>
            <person name="Kjaerup R.B."/>
            <person name="Dalgaard T.S."/>
            <person name="Juul-Madsen H.R."/>
        </authorList>
    </citation>
    <scope>NUCLEOTIDE SEQUENCE [LARGE SCALE GENOMIC DNA]</scope>
    <source>
        <strain evidence="3 5">1245752.6</strain>
    </source>
</reference>
<sequence length="240" mass="25245">MLARRYARAGASVALVARREAELEQTAQLVGGEGGESLQLVADIRDEEQCRDVVTRAVARFGRLDVLVNNAAIPGADQPISQADAANWQEVLATNLLAPVMLSREVLRQNMISRGSGNIQFLSSAAARSVRPGKGHYAASKLALSALCQTLALEVGAAGIRVNTLVIGAVAGELLDRYIARQAAQQQVEIDEACKRITAGNALGRLVESGEVADVSVWLASDAASAITGQDIFVTGGQRV</sequence>
<dbReference type="CDD" id="cd05233">
    <property type="entry name" value="SDR_c"/>
    <property type="match status" value="1"/>
</dbReference>
<reference evidence="4 6" key="1">
    <citation type="submission" date="2016-01" db="EMBL/GenBank/DDBJ databases">
        <title>The new phylogeny of the genus Mycobacterium.</title>
        <authorList>
            <person name="Tarcisio F."/>
            <person name="Conor M."/>
            <person name="Antonella G."/>
            <person name="Elisabetta G."/>
            <person name="Giulia F.S."/>
            <person name="Sara T."/>
            <person name="Anna F."/>
            <person name="Clotilde B."/>
            <person name="Roberto B."/>
            <person name="Veronica D.S."/>
            <person name="Fabio R."/>
            <person name="Monica P."/>
            <person name="Olivier J."/>
            <person name="Enrico T."/>
            <person name="Nicola S."/>
        </authorList>
    </citation>
    <scope>NUCLEOTIDE SEQUENCE [LARGE SCALE GENOMIC DNA]</scope>
    <source>
        <strain evidence="4 6">DSM 44160</strain>
    </source>
</reference>
<dbReference type="PRINTS" id="PR00081">
    <property type="entry name" value="GDHRDH"/>
</dbReference>
<dbReference type="EMBL" id="MAEM01000571">
    <property type="protein sequence ID" value="OBR97839.1"/>
    <property type="molecule type" value="Genomic_DNA"/>
</dbReference>
<keyword evidence="6" id="KW-1185">Reference proteome</keyword>
<dbReference type="Gene3D" id="3.40.50.720">
    <property type="entry name" value="NAD(P)-binding Rossmann-like Domain"/>
    <property type="match status" value="1"/>
</dbReference>
<evidence type="ECO:0000313" key="5">
    <source>
        <dbReference type="Proteomes" id="UP000093757"/>
    </source>
</evidence>
<dbReference type="PANTHER" id="PTHR42760:SF37">
    <property type="entry name" value="CLAVALDEHYDE DEHYDROGENASE"/>
    <property type="match status" value="1"/>
</dbReference>
<comment type="similarity">
    <text evidence="1">Belongs to the short-chain dehydrogenases/reductases (SDR) family.</text>
</comment>
<dbReference type="GO" id="GO:0016616">
    <property type="term" value="F:oxidoreductase activity, acting on the CH-OH group of donors, NAD or NADP as acceptor"/>
    <property type="evidence" value="ECO:0007669"/>
    <property type="project" value="TreeGrafter"/>
</dbReference>
<dbReference type="EMBL" id="LQOY01000014">
    <property type="protein sequence ID" value="ORV96403.1"/>
    <property type="molecule type" value="Genomic_DNA"/>
</dbReference>
<dbReference type="Proteomes" id="UP000093757">
    <property type="component" value="Unassembled WGS sequence"/>
</dbReference>
<dbReference type="InterPro" id="IPR020904">
    <property type="entry name" value="Sc_DH/Rdtase_CS"/>
</dbReference>
<dbReference type="Pfam" id="PF13561">
    <property type="entry name" value="adh_short_C2"/>
    <property type="match status" value="1"/>
</dbReference>
<dbReference type="PANTHER" id="PTHR42760">
    <property type="entry name" value="SHORT-CHAIN DEHYDROGENASES/REDUCTASES FAMILY MEMBER"/>
    <property type="match status" value="1"/>
</dbReference>
<gene>
    <name evidence="3" type="ORF">A9W98_05400</name>
    <name evidence="4" type="ORF">AWC08_12900</name>
</gene>
<evidence type="ECO:0000256" key="2">
    <source>
        <dbReference type="ARBA" id="ARBA00023002"/>
    </source>
</evidence>
<dbReference type="FunFam" id="3.40.50.720:FF:000084">
    <property type="entry name" value="Short-chain dehydrogenase reductase"/>
    <property type="match status" value="1"/>
</dbReference>
<dbReference type="Proteomes" id="UP000193928">
    <property type="component" value="Unassembled WGS sequence"/>
</dbReference>
<evidence type="ECO:0000313" key="6">
    <source>
        <dbReference type="Proteomes" id="UP000193928"/>
    </source>
</evidence>
<evidence type="ECO:0000313" key="3">
    <source>
        <dbReference type="EMBL" id="OBR97839.1"/>
    </source>
</evidence>
<dbReference type="PRINTS" id="PR00080">
    <property type="entry name" value="SDRFAMILY"/>
</dbReference>
<evidence type="ECO:0000256" key="1">
    <source>
        <dbReference type="ARBA" id="ARBA00006484"/>
    </source>
</evidence>
<proteinExistence type="inferred from homology"/>
<comment type="caution">
    <text evidence="3">The sequence shown here is derived from an EMBL/GenBank/DDBJ whole genome shotgun (WGS) entry which is preliminary data.</text>
</comment>